<sequence length="251" mass="29360">MDIKKSDIITMASIKGGVGKSVLSILFSYVLKELGKKVLLIDLDPQNSLTSYFNRYISNIEKYNTYSMLKGDFHFNECIKKIDDYISIIPSHPILGKFNSEAIDYKEVILEHHLNENMQNYNFDYVLLDTPPSLDFLLKNALNVADYIVIPVQVEIWSIESFTILINAVNDITKFRKKIYNISIVENQFIKNRNTIKEVEDLLYKEYREYIKGKIHFSNSIKVLINGRLEPSKKEMYYREIKDTLKNIFSL</sequence>
<evidence type="ECO:0000313" key="2">
    <source>
        <dbReference type="EMBL" id="ACK74384.1"/>
    </source>
</evidence>
<dbReference type="KEGG" id="bbz:BbuZS7_H08"/>
<dbReference type="CDD" id="cd02042">
    <property type="entry name" value="ParAB_family"/>
    <property type="match status" value="1"/>
</dbReference>
<dbReference type="PANTHER" id="PTHR13696">
    <property type="entry name" value="P-LOOP CONTAINING NUCLEOSIDE TRIPHOSPHATE HYDROLASE"/>
    <property type="match status" value="1"/>
</dbReference>
<dbReference type="InterPro" id="IPR027417">
    <property type="entry name" value="P-loop_NTPase"/>
</dbReference>
<accession>A0A0H3C1N4</accession>
<evidence type="ECO:0000313" key="3">
    <source>
        <dbReference type="Proteomes" id="UP000006901"/>
    </source>
</evidence>
<protein>
    <submittedName>
        <fullName evidence="2">CobQ/CobB/MinD/ParA nucleotide binding domain protein</fullName>
    </submittedName>
</protein>
<dbReference type="AlphaFoldDB" id="A0A0H3C1N4"/>
<dbReference type="InterPro" id="IPR050678">
    <property type="entry name" value="DNA_Partitioning_ATPase"/>
</dbReference>
<reference evidence="2 3" key="1">
    <citation type="journal article" date="2011" name="J. Bacteriol.">
        <title>Whole-genome sequences of thirteen isolates of Borrelia burgdorferi.</title>
        <authorList>
            <person name="Schutzer S.E."/>
            <person name="Fraser-Liggett C.M."/>
            <person name="Casjens S.R."/>
            <person name="Qiu W.G."/>
            <person name="Dunn J.J."/>
            <person name="Mongodin E.F."/>
            <person name="Luft B.J."/>
        </authorList>
    </citation>
    <scope>NUCLEOTIDE SEQUENCE [LARGE SCALE GENOMIC DNA]</scope>
    <source>
        <strain evidence="2 3">ZS7</strain>
        <plasmid evidence="2 3">ZS7_lp28-3</plasmid>
    </source>
</reference>
<dbReference type="RefSeq" id="WP_010890311.1">
    <property type="nucleotide sequence ID" value="NC_011781.1"/>
</dbReference>
<dbReference type="HOGENOM" id="CLU_037612_6_1_12"/>
<gene>
    <name evidence="2" type="ordered locus">BbuZS7_H08</name>
</gene>
<dbReference type="Pfam" id="PF13614">
    <property type="entry name" value="AAA_31"/>
    <property type="match status" value="1"/>
</dbReference>
<dbReference type="SUPFAM" id="SSF52540">
    <property type="entry name" value="P-loop containing nucleoside triphosphate hydrolases"/>
    <property type="match status" value="1"/>
</dbReference>
<dbReference type="Gene3D" id="3.40.50.300">
    <property type="entry name" value="P-loop containing nucleotide triphosphate hydrolases"/>
    <property type="match status" value="1"/>
</dbReference>
<evidence type="ECO:0000259" key="1">
    <source>
        <dbReference type="Pfam" id="PF13614"/>
    </source>
</evidence>
<feature type="domain" description="AAA" evidence="1">
    <location>
        <begin position="7"/>
        <end position="176"/>
    </location>
</feature>
<dbReference type="Proteomes" id="UP000006901">
    <property type="component" value="Plasmid ZS7_lp28-3"/>
</dbReference>
<keyword evidence="2" id="KW-0614">Plasmid</keyword>
<geneLocation type="plasmid" evidence="2 3">
    <name>ZS7_lp28-3</name>
</geneLocation>
<name>A0A0H3C1N4_BORBZ</name>
<proteinExistence type="predicted"/>
<dbReference type="EMBL" id="CP001203">
    <property type="protein sequence ID" value="ACK74384.1"/>
    <property type="molecule type" value="Genomic_DNA"/>
</dbReference>
<dbReference type="PANTHER" id="PTHR13696:SF99">
    <property type="entry name" value="COBYRINIC ACID AC-DIAMIDE SYNTHASE"/>
    <property type="match status" value="1"/>
</dbReference>
<dbReference type="InterPro" id="IPR025669">
    <property type="entry name" value="AAA_dom"/>
</dbReference>
<organism evidence="2 3">
    <name type="scientific">Borreliella burgdorferi (strain ZS7)</name>
    <name type="common">Borrelia burgdorferi</name>
    <dbReference type="NCBI Taxonomy" id="445985"/>
    <lineage>
        <taxon>Bacteria</taxon>
        <taxon>Pseudomonadati</taxon>
        <taxon>Spirochaetota</taxon>
        <taxon>Spirochaetia</taxon>
        <taxon>Spirochaetales</taxon>
        <taxon>Borreliaceae</taxon>
        <taxon>Borreliella</taxon>
    </lineage>
</organism>